<dbReference type="PANTHER" id="PTHR48100:SF1">
    <property type="entry name" value="HISTIDINE PHOSPHATASE FAMILY PROTEIN-RELATED"/>
    <property type="match status" value="1"/>
</dbReference>
<organism evidence="2 3">
    <name type="scientific">Phyllosticta citribraziliensis</name>
    <dbReference type="NCBI Taxonomy" id="989973"/>
    <lineage>
        <taxon>Eukaryota</taxon>
        <taxon>Fungi</taxon>
        <taxon>Dikarya</taxon>
        <taxon>Ascomycota</taxon>
        <taxon>Pezizomycotina</taxon>
        <taxon>Dothideomycetes</taxon>
        <taxon>Dothideomycetes incertae sedis</taxon>
        <taxon>Botryosphaeriales</taxon>
        <taxon>Phyllostictaceae</taxon>
        <taxon>Phyllosticta</taxon>
    </lineage>
</organism>
<dbReference type="InterPro" id="IPR029033">
    <property type="entry name" value="His_PPase_superfam"/>
</dbReference>
<sequence length="385" mass="42083">MPCPDRPPHHSRWGLAWTIRKVVPVLFATTVLLALLFTMSESTRAAYIPSNSSYLRYTTVTGFFLQDENSTDAKTFDYSQVNLGLINRTYPTDDSFDPAGKKTQWERFSNYVSSLNEKAASNEQYKVLIMGRHGEGYHNVAESFYGTPAWDCYWSLADGNGTITWADAHLTETGIQQALVANAFWANALATAGIPAPESYYVSPLARCLATANYTFSDLSLPESRPFAPVVKELLRESLGLHTCDRRSSKTWIHESYPAWEFEPGFAEDDLLWNSNTRESSTQQVARLKTLLDDIFASDNSTFISLTSHSGSIGATLKALGHRTFSLVTGAVIPVLVKAERLSGQPPYTSIEPSTTGAPSCTANPTPTTAAVSTAASVSATSTSL</sequence>
<feature type="region of interest" description="Disordered" evidence="1">
    <location>
        <begin position="345"/>
        <end position="366"/>
    </location>
</feature>
<dbReference type="InterPro" id="IPR013078">
    <property type="entry name" value="His_Pase_superF_clade-1"/>
</dbReference>
<dbReference type="Pfam" id="PF00300">
    <property type="entry name" value="His_Phos_1"/>
    <property type="match status" value="1"/>
</dbReference>
<feature type="compositionally biased region" description="Polar residues" evidence="1">
    <location>
        <begin position="346"/>
        <end position="357"/>
    </location>
</feature>
<dbReference type="CDD" id="cd07067">
    <property type="entry name" value="HP_PGM_like"/>
    <property type="match status" value="1"/>
</dbReference>
<dbReference type="GeneID" id="92033759"/>
<accession>A0ABR1LMU4</accession>
<dbReference type="Gene3D" id="3.40.50.1240">
    <property type="entry name" value="Phosphoglycerate mutase-like"/>
    <property type="match status" value="1"/>
</dbReference>
<dbReference type="SMART" id="SM00855">
    <property type="entry name" value="PGAM"/>
    <property type="match status" value="1"/>
</dbReference>
<dbReference type="InterPro" id="IPR050275">
    <property type="entry name" value="PGM_Phosphatase"/>
</dbReference>
<keyword evidence="3" id="KW-1185">Reference proteome</keyword>
<comment type="caution">
    <text evidence="2">The sequence shown here is derived from an EMBL/GenBank/DDBJ whole genome shotgun (WGS) entry which is preliminary data.</text>
</comment>
<dbReference type="RefSeq" id="XP_066653985.1">
    <property type="nucleotide sequence ID" value="XM_066800853.1"/>
</dbReference>
<dbReference type="PANTHER" id="PTHR48100">
    <property type="entry name" value="BROAD-SPECIFICITY PHOSPHATASE YOR283W-RELATED"/>
    <property type="match status" value="1"/>
</dbReference>
<dbReference type="SUPFAM" id="SSF53254">
    <property type="entry name" value="Phosphoglycerate mutase-like"/>
    <property type="match status" value="1"/>
</dbReference>
<evidence type="ECO:0000313" key="2">
    <source>
        <dbReference type="EMBL" id="KAK7535260.1"/>
    </source>
</evidence>
<evidence type="ECO:0000313" key="3">
    <source>
        <dbReference type="Proteomes" id="UP001360953"/>
    </source>
</evidence>
<name>A0ABR1LMU4_9PEZI</name>
<gene>
    <name evidence="2" type="ORF">J3D65DRAFT_630618</name>
</gene>
<protein>
    <submittedName>
        <fullName evidence="2">Phosphoglycerate mutase</fullName>
    </submittedName>
</protein>
<dbReference type="Proteomes" id="UP001360953">
    <property type="component" value="Unassembled WGS sequence"/>
</dbReference>
<evidence type="ECO:0000256" key="1">
    <source>
        <dbReference type="SAM" id="MobiDB-lite"/>
    </source>
</evidence>
<dbReference type="EMBL" id="JBBPEH010000008">
    <property type="protein sequence ID" value="KAK7535260.1"/>
    <property type="molecule type" value="Genomic_DNA"/>
</dbReference>
<proteinExistence type="predicted"/>
<reference evidence="2 3" key="1">
    <citation type="submission" date="2024-04" db="EMBL/GenBank/DDBJ databases">
        <title>Phyllosticta paracitricarpa is synonymous to the EU quarantine fungus P. citricarpa based on phylogenomic analyses.</title>
        <authorList>
            <consortium name="Lawrence Berkeley National Laboratory"/>
            <person name="Van ingen-buijs V.A."/>
            <person name="Van westerhoven A.C."/>
            <person name="Haridas S."/>
            <person name="Skiadas P."/>
            <person name="Martin F."/>
            <person name="Groenewald J.Z."/>
            <person name="Crous P.W."/>
            <person name="Seidl M.F."/>
        </authorList>
    </citation>
    <scope>NUCLEOTIDE SEQUENCE [LARGE SCALE GENOMIC DNA]</scope>
    <source>
        <strain evidence="2 3">CPC 17464</strain>
    </source>
</reference>